<keyword evidence="1" id="KW-0812">Transmembrane</keyword>
<keyword evidence="3" id="KW-1185">Reference proteome</keyword>
<name>A0ABD3S5K4_9LAMI</name>
<reference evidence="2 3" key="1">
    <citation type="submission" date="2024-12" db="EMBL/GenBank/DDBJ databases">
        <title>The unique morphological basis and parallel evolutionary history of personate flowers in Penstemon.</title>
        <authorList>
            <person name="Depatie T.H."/>
            <person name="Wessinger C.A."/>
        </authorList>
    </citation>
    <scope>NUCLEOTIDE SEQUENCE [LARGE SCALE GENOMIC DNA]</scope>
    <source>
        <strain evidence="2">WTNN_2</strain>
        <tissue evidence="2">Leaf</tissue>
    </source>
</reference>
<dbReference type="Proteomes" id="UP001634393">
    <property type="component" value="Unassembled WGS sequence"/>
</dbReference>
<accession>A0ABD3S5K4</accession>
<proteinExistence type="predicted"/>
<protein>
    <submittedName>
        <fullName evidence="2">Uncharacterized protein</fullName>
    </submittedName>
</protein>
<comment type="caution">
    <text evidence="2">The sequence shown here is derived from an EMBL/GenBank/DDBJ whole genome shotgun (WGS) entry which is preliminary data.</text>
</comment>
<organism evidence="2 3">
    <name type="scientific">Penstemon smallii</name>
    <dbReference type="NCBI Taxonomy" id="265156"/>
    <lineage>
        <taxon>Eukaryota</taxon>
        <taxon>Viridiplantae</taxon>
        <taxon>Streptophyta</taxon>
        <taxon>Embryophyta</taxon>
        <taxon>Tracheophyta</taxon>
        <taxon>Spermatophyta</taxon>
        <taxon>Magnoliopsida</taxon>
        <taxon>eudicotyledons</taxon>
        <taxon>Gunneridae</taxon>
        <taxon>Pentapetalae</taxon>
        <taxon>asterids</taxon>
        <taxon>lamiids</taxon>
        <taxon>Lamiales</taxon>
        <taxon>Plantaginaceae</taxon>
        <taxon>Cheloneae</taxon>
        <taxon>Penstemon</taxon>
    </lineage>
</organism>
<evidence type="ECO:0000313" key="2">
    <source>
        <dbReference type="EMBL" id="KAL3819643.1"/>
    </source>
</evidence>
<dbReference type="EMBL" id="JBJXBP010000007">
    <property type="protein sequence ID" value="KAL3819643.1"/>
    <property type="molecule type" value="Genomic_DNA"/>
</dbReference>
<evidence type="ECO:0000256" key="1">
    <source>
        <dbReference type="SAM" id="Phobius"/>
    </source>
</evidence>
<gene>
    <name evidence="2" type="ORF">ACJIZ3_005548</name>
</gene>
<dbReference type="AlphaFoldDB" id="A0ABD3S5K4"/>
<evidence type="ECO:0000313" key="3">
    <source>
        <dbReference type="Proteomes" id="UP001634393"/>
    </source>
</evidence>
<sequence>MHVNVMLILMHYSYITCIIYILLQLLYSNIYHQLL</sequence>
<feature type="transmembrane region" description="Helical" evidence="1">
    <location>
        <begin position="6"/>
        <end position="27"/>
    </location>
</feature>
<keyword evidence="1" id="KW-1133">Transmembrane helix</keyword>
<keyword evidence="1" id="KW-0472">Membrane</keyword>